<feature type="domain" description="Cytochrome c" evidence="5">
    <location>
        <begin position="304"/>
        <end position="433"/>
    </location>
</feature>
<dbReference type="Proteomes" id="UP000006695">
    <property type="component" value="Chromosome"/>
</dbReference>
<dbReference type="InterPro" id="IPR035986">
    <property type="entry name" value="PKD_dom_sf"/>
</dbReference>
<proteinExistence type="predicted"/>
<dbReference type="SMART" id="SM00089">
    <property type="entry name" value="PKD"/>
    <property type="match status" value="1"/>
</dbReference>
<dbReference type="GO" id="GO:0009055">
    <property type="term" value="F:electron transfer activity"/>
    <property type="evidence" value="ECO:0007669"/>
    <property type="project" value="InterPro"/>
</dbReference>
<dbReference type="GO" id="GO:0020037">
    <property type="term" value="F:heme binding"/>
    <property type="evidence" value="ECO:0007669"/>
    <property type="project" value="InterPro"/>
</dbReference>
<dbReference type="GO" id="GO:0046872">
    <property type="term" value="F:metal ion binding"/>
    <property type="evidence" value="ECO:0007669"/>
    <property type="project" value="UniProtKB-KW"/>
</dbReference>
<dbReference type="HOGENOM" id="CLU_295562_0_0_7"/>
<dbReference type="InterPro" id="IPR036280">
    <property type="entry name" value="Multihaem_cyt_sf"/>
</dbReference>
<dbReference type="Pfam" id="PF18911">
    <property type="entry name" value="PKD_4"/>
    <property type="match status" value="1"/>
</dbReference>
<dbReference type="SUPFAM" id="SSF48695">
    <property type="entry name" value="Multiheme cytochromes"/>
    <property type="match status" value="1"/>
</dbReference>
<dbReference type="KEGG" id="gur:Gura_0919"/>
<evidence type="ECO:0000313" key="7">
    <source>
        <dbReference type="Proteomes" id="UP000006695"/>
    </source>
</evidence>
<reference evidence="6 7" key="1">
    <citation type="submission" date="2007-05" db="EMBL/GenBank/DDBJ databases">
        <title>Complete sequence of Geobacter uraniireducens Rf4.</title>
        <authorList>
            <consortium name="US DOE Joint Genome Institute"/>
            <person name="Copeland A."/>
            <person name="Lucas S."/>
            <person name="Lapidus A."/>
            <person name="Barry K."/>
            <person name="Detter J.C."/>
            <person name="Glavina del Rio T."/>
            <person name="Hammon N."/>
            <person name="Israni S."/>
            <person name="Dalin E."/>
            <person name="Tice H."/>
            <person name="Pitluck S."/>
            <person name="Chertkov O."/>
            <person name="Brettin T."/>
            <person name="Bruce D."/>
            <person name="Han C."/>
            <person name="Schmutz J."/>
            <person name="Larimer F."/>
            <person name="Land M."/>
            <person name="Hauser L."/>
            <person name="Kyrpides N."/>
            <person name="Mikhailova N."/>
            <person name="Shelobolina E."/>
            <person name="Aklujkar M."/>
            <person name="Lovley D."/>
            <person name="Richardson P."/>
        </authorList>
    </citation>
    <scope>NUCLEOTIDE SEQUENCE [LARGE SCALE GENOMIC DNA]</scope>
    <source>
        <strain evidence="7">ATCC BAA-1134 / JCM 13001 / Rf4</strain>
    </source>
</reference>
<evidence type="ECO:0000256" key="2">
    <source>
        <dbReference type="ARBA" id="ARBA00023004"/>
    </source>
</evidence>
<sequence>MARLFKDGAGTTYDGTAAKFKNNPFTTFSPYDYGTTYGDASFPTSAALLPGLTAQQLFKARVDNSMAGSMRDCAECHVGGGANEYVPGKSPEVRTSLRDYFFGSAVTAFNYFIDVYGSRGDGFNTDGTPASYAAVQNDYSQTGVLEMDCLMCHLKDYSWEERKKAVRTGKFDASRTTGALLGAASPTDGVNVTYDPLKVVPTGDNSALKLAGTVAGNILATPDSNNCVGCHMAEHAVDWKKRGDTWSGTAEVHYSMGCMGCHKRKDADFSKVGTSGFTGLKGTYGFNNISSASPGDDSKKLGQCDPAKGNGAYESLWNATDNTTKNCSGCHIYGGDFDPATQSVISYETHGAPNPTAAHQAKGLTAKIVQQGGTMNGTANVGHLDLIACEACHSRKLGNFTGGAMVDGTGNDAEGRLADHENENVTRQNMTNNNFMAWQGNKLTAANLSTSLFWRDKNDVNFDANNDGRAGGMDSLLQTHVANINKANTYSLRPGQQLVALTQLGTVTAADISDHINAIDRDLEYQLGLKSTPGSTGNNTKTHVTKLSFMGVTFKTNHDISPADSAWGSGGCGDCHKGSTSASSAGTIGDTTAGGFYNGKFVVKGDTLNMSWTGGGAQVTPFASVNASTQPSDFHPGVKERSGVRSLAVQFASNATTIRDIDRSEGLYENAFKARNTAFNTSISGTAITFPAATSTTTTSQGWLLKIEATNNSGVTVVTRTKQVSALVTDMAGLLTNLGAAFTGTWDGTSYSGGQPEFGIRANGSGLLIEGRNGYSVRIHPQSDAGPLGLAGSLWIDKQYKGITTDQTGAAVATSDRKAWVAYLNSFADPAQQAKTGFGVDPVAQFPAGFPDADPNTAGYQLVVNTPYTLSADTGVNSNGFFTYSLSFTDGTTAGGPSASKTFSTLGTYAVTLKVTDEEGKTATVSRTLNVVNPPVVGMTIGPTTARRGISSTYTFGNLKDHDSLRIIWADGTSTTLPHVGAAGSSATANHIYATTGTKKLTVLVYKNGVQVDSKYNYITVTL</sequence>
<dbReference type="SUPFAM" id="SSF49299">
    <property type="entry name" value="PKD domain"/>
    <property type="match status" value="1"/>
</dbReference>
<dbReference type="STRING" id="351605.Gura_0919"/>
<keyword evidence="2 3" id="KW-0408">Iron</keyword>
<evidence type="ECO:0000259" key="4">
    <source>
        <dbReference type="PROSITE" id="PS50093"/>
    </source>
</evidence>
<evidence type="ECO:0000313" key="6">
    <source>
        <dbReference type="EMBL" id="ABQ25125.1"/>
    </source>
</evidence>
<dbReference type="OrthoDB" id="5389061at2"/>
<gene>
    <name evidence="6" type="ordered locus">Gura_0919</name>
</gene>
<accession>A5GBC7</accession>
<dbReference type="AlphaFoldDB" id="A5GBC7"/>
<dbReference type="EMBL" id="CP000698">
    <property type="protein sequence ID" value="ABQ25125.1"/>
    <property type="molecule type" value="Genomic_DNA"/>
</dbReference>
<evidence type="ECO:0000256" key="1">
    <source>
        <dbReference type="ARBA" id="ARBA00022723"/>
    </source>
</evidence>
<dbReference type="RefSeq" id="WP_011937849.1">
    <property type="nucleotide sequence ID" value="NC_009483.1"/>
</dbReference>
<dbReference type="Gene3D" id="2.60.40.10">
    <property type="entry name" value="Immunoglobulins"/>
    <property type="match status" value="1"/>
</dbReference>
<dbReference type="CDD" id="cd00146">
    <property type="entry name" value="PKD"/>
    <property type="match status" value="1"/>
</dbReference>
<dbReference type="PROSITE" id="PS50093">
    <property type="entry name" value="PKD"/>
    <property type="match status" value="1"/>
</dbReference>
<evidence type="ECO:0000256" key="3">
    <source>
        <dbReference type="PROSITE-ProRule" id="PRU00433"/>
    </source>
</evidence>
<dbReference type="PROSITE" id="PS51007">
    <property type="entry name" value="CYTC"/>
    <property type="match status" value="1"/>
</dbReference>
<dbReference type="CDD" id="cd08168">
    <property type="entry name" value="Cytochrom_C3"/>
    <property type="match status" value="1"/>
</dbReference>
<protein>
    <submittedName>
        <fullName evidence="6">PKD domain containing protein</fullName>
    </submittedName>
</protein>
<dbReference type="InterPro" id="IPR013783">
    <property type="entry name" value="Ig-like_fold"/>
</dbReference>
<name>A5GBC7_GEOUR</name>
<dbReference type="InterPro" id="IPR000601">
    <property type="entry name" value="PKD_dom"/>
</dbReference>
<feature type="domain" description="PKD" evidence="4">
    <location>
        <begin position="883"/>
        <end position="931"/>
    </location>
</feature>
<dbReference type="InterPro" id="IPR009056">
    <property type="entry name" value="Cyt_c-like_dom"/>
</dbReference>
<keyword evidence="1 3" id="KW-0479">Metal-binding</keyword>
<evidence type="ECO:0000259" key="5">
    <source>
        <dbReference type="PROSITE" id="PS51007"/>
    </source>
</evidence>
<dbReference type="InterPro" id="IPR022409">
    <property type="entry name" value="PKD/Chitinase_dom"/>
</dbReference>
<keyword evidence="3" id="KW-0349">Heme</keyword>
<keyword evidence="7" id="KW-1185">Reference proteome</keyword>
<organism evidence="6 7">
    <name type="scientific">Geotalea uraniireducens (strain Rf4)</name>
    <name type="common">Geobacter uraniireducens</name>
    <dbReference type="NCBI Taxonomy" id="351605"/>
    <lineage>
        <taxon>Bacteria</taxon>
        <taxon>Pseudomonadati</taxon>
        <taxon>Thermodesulfobacteriota</taxon>
        <taxon>Desulfuromonadia</taxon>
        <taxon>Geobacterales</taxon>
        <taxon>Geobacteraceae</taxon>
        <taxon>Geotalea</taxon>
    </lineage>
</organism>